<dbReference type="Proteomes" id="UP000295662">
    <property type="component" value="Unassembled WGS sequence"/>
</dbReference>
<protein>
    <submittedName>
        <fullName evidence="1">Uncharacterized protein</fullName>
    </submittedName>
</protein>
<sequence length="40" mass="4293">MQADQHVQMVFNTTDPVKVALAVLQLAPDETKQVAAASLI</sequence>
<name>A0A4R7SRL9_9BACT</name>
<reference evidence="1 2" key="1">
    <citation type="submission" date="2019-03" db="EMBL/GenBank/DDBJ databases">
        <title>Genomic Encyclopedia of Archaeal and Bacterial Type Strains, Phase II (KMG-II): from individual species to whole genera.</title>
        <authorList>
            <person name="Goeker M."/>
        </authorList>
    </citation>
    <scope>NUCLEOTIDE SEQUENCE [LARGE SCALE GENOMIC DNA]</scope>
    <source>
        <strain evidence="1 2">ATCC 25309</strain>
    </source>
</reference>
<evidence type="ECO:0000313" key="1">
    <source>
        <dbReference type="EMBL" id="TDU81624.1"/>
    </source>
</evidence>
<proteinExistence type="predicted"/>
<accession>A0A4R7SRL9</accession>
<comment type="caution">
    <text evidence="1">The sequence shown here is derived from an EMBL/GenBank/DDBJ whole genome shotgun (WGS) entry which is preliminary data.</text>
</comment>
<evidence type="ECO:0000313" key="2">
    <source>
        <dbReference type="Proteomes" id="UP000295662"/>
    </source>
</evidence>
<gene>
    <name evidence="1" type="ORF">EI77_00934</name>
</gene>
<organism evidence="1 2">
    <name type="scientific">Prosthecobacter fusiformis</name>
    <dbReference type="NCBI Taxonomy" id="48464"/>
    <lineage>
        <taxon>Bacteria</taxon>
        <taxon>Pseudomonadati</taxon>
        <taxon>Verrucomicrobiota</taxon>
        <taxon>Verrucomicrobiia</taxon>
        <taxon>Verrucomicrobiales</taxon>
        <taxon>Verrucomicrobiaceae</taxon>
        <taxon>Prosthecobacter</taxon>
    </lineage>
</organism>
<dbReference type="EMBL" id="SOCA01000001">
    <property type="protein sequence ID" value="TDU81624.1"/>
    <property type="molecule type" value="Genomic_DNA"/>
</dbReference>
<dbReference type="AlphaFoldDB" id="A0A4R7SRL9"/>
<keyword evidence="2" id="KW-1185">Reference proteome</keyword>